<evidence type="ECO:0000313" key="2">
    <source>
        <dbReference type="EMBL" id="PYE12281.1"/>
    </source>
</evidence>
<evidence type="ECO:0000313" key="3">
    <source>
        <dbReference type="Proteomes" id="UP000247591"/>
    </source>
</evidence>
<dbReference type="InterPro" id="IPR000073">
    <property type="entry name" value="AB_hydrolase_1"/>
</dbReference>
<dbReference type="OrthoDB" id="27092at2"/>
<dbReference type="AlphaFoldDB" id="A0A318RE60"/>
<organism evidence="2 3">
    <name type="scientific">Williamsia limnetica</name>
    <dbReference type="NCBI Taxonomy" id="882452"/>
    <lineage>
        <taxon>Bacteria</taxon>
        <taxon>Bacillati</taxon>
        <taxon>Actinomycetota</taxon>
        <taxon>Actinomycetes</taxon>
        <taxon>Mycobacteriales</taxon>
        <taxon>Nocardiaceae</taxon>
        <taxon>Williamsia</taxon>
    </lineage>
</organism>
<dbReference type="Proteomes" id="UP000247591">
    <property type="component" value="Unassembled WGS sequence"/>
</dbReference>
<sequence length="280" mass="30001">MDTTNNTYALAHTIRGEGPTLVLLHGLVHRQHAWDSVIDELARHRRVITVDLPGHGASPDLPLHTIDLGPWILDKLEEFLTQIAQPGELPHVAGNSLGGYFALELAARGTVASATALSPAGFFRGAWDQHRALLTFRALRAASRLIQPAAPAIMRSTIGRTLANGVFYARPWRVPAATATIDAQSIVHNTAIDAAGHSAPHFTAPPDNTVPITVAWGRRDLVLPVYQAKLVTQTFPHAQVSTHPRLGHVPMTDNPELITAILLAGSKGPAQVHPHTALGA</sequence>
<comment type="caution">
    <text evidence="2">The sequence shown here is derived from an EMBL/GenBank/DDBJ whole genome shotgun (WGS) entry which is preliminary data.</text>
</comment>
<dbReference type="Pfam" id="PF12697">
    <property type="entry name" value="Abhydrolase_6"/>
    <property type="match status" value="1"/>
</dbReference>
<dbReference type="Gene3D" id="3.40.50.1820">
    <property type="entry name" value="alpha/beta hydrolase"/>
    <property type="match status" value="1"/>
</dbReference>
<reference evidence="2 3" key="1">
    <citation type="submission" date="2018-06" db="EMBL/GenBank/DDBJ databases">
        <title>Genomic Encyclopedia of Type Strains, Phase IV (KMG-IV): sequencing the most valuable type-strain genomes for metagenomic binning, comparative biology and taxonomic classification.</title>
        <authorList>
            <person name="Goeker M."/>
        </authorList>
    </citation>
    <scope>NUCLEOTIDE SEQUENCE [LARGE SCALE GENOMIC DNA]</scope>
    <source>
        <strain evidence="2 3">DSM 45521</strain>
    </source>
</reference>
<protein>
    <submittedName>
        <fullName evidence="2">Pimeloyl-ACP methyl ester carboxylesterase</fullName>
    </submittedName>
</protein>
<name>A0A318RE60_WILLI</name>
<accession>A0A318RE60</accession>
<dbReference type="GO" id="GO:0003824">
    <property type="term" value="F:catalytic activity"/>
    <property type="evidence" value="ECO:0007669"/>
    <property type="project" value="UniProtKB-ARBA"/>
</dbReference>
<dbReference type="PRINTS" id="PR00111">
    <property type="entry name" value="ABHYDROLASE"/>
</dbReference>
<feature type="domain" description="AB hydrolase-1" evidence="1">
    <location>
        <begin position="21"/>
        <end position="258"/>
    </location>
</feature>
<dbReference type="SUPFAM" id="SSF53474">
    <property type="entry name" value="alpha/beta-Hydrolases"/>
    <property type="match status" value="1"/>
</dbReference>
<evidence type="ECO:0000259" key="1">
    <source>
        <dbReference type="Pfam" id="PF12697"/>
    </source>
</evidence>
<keyword evidence="3" id="KW-1185">Reference proteome</keyword>
<dbReference type="EMBL" id="QJSP01000023">
    <property type="protein sequence ID" value="PYE12281.1"/>
    <property type="molecule type" value="Genomic_DNA"/>
</dbReference>
<dbReference type="RefSeq" id="WP_110472510.1">
    <property type="nucleotide sequence ID" value="NZ_QJSP01000023.1"/>
</dbReference>
<dbReference type="PANTHER" id="PTHR46438">
    <property type="entry name" value="ALPHA/BETA-HYDROLASES SUPERFAMILY PROTEIN"/>
    <property type="match status" value="1"/>
</dbReference>
<gene>
    <name evidence="2" type="ORF">DFR67_1234</name>
</gene>
<proteinExistence type="predicted"/>
<dbReference type="PANTHER" id="PTHR46438:SF11">
    <property type="entry name" value="LIPASE-RELATED"/>
    <property type="match status" value="1"/>
</dbReference>
<dbReference type="InterPro" id="IPR029058">
    <property type="entry name" value="AB_hydrolase_fold"/>
</dbReference>